<dbReference type="InterPro" id="IPR012479">
    <property type="entry name" value="SAP30BP"/>
</dbReference>
<feature type="compositionally biased region" description="Basic and acidic residues" evidence="1">
    <location>
        <begin position="18"/>
        <end position="38"/>
    </location>
</feature>
<feature type="compositionally biased region" description="Low complexity" evidence="1">
    <location>
        <begin position="64"/>
        <end position="83"/>
    </location>
</feature>
<accession>A0A8H5HPT3</accession>
<feature type="compositionally biased region" description="Basic residues" evidence="1">
    <location>
        <begin position="47"/>
        <end position="57"/>
    </location>
</feature>
<sequence>MQNGLVAYGDDSDSGDEADSKTGTKLKAKADSTAELRIPRKPQIVIKKPKTSQRPKGHVNIEATQSGSSSTPVTSTSESSTFTPLEETLADPEPDDVQRIRTLLRPPPVPGLDDWGIPPEVPTEESVTDPALESKLKQFHELKSLPNPKHFNDTLMSNRSFRNPHLYAQLVEFVDIDERTTNFPKSVWDPDLVRYSEWDADRIGLKIVYNLFPSSHSSASGVPENTFRTTVPAIEG</sequence>
<dbReference type="GO" id="GO:0005634">
    <property type="term" value="C:nucleus"/>
    <property type="evidence" value="ECO:0007669"/>
    <property type="project" value="TreeGrafter"/>
</dbReference>
<name>A0A8H5HPT3_9AGAR</name>
<dbReference type="PANTHER" id="PTHR13464:SF0">
    <property type="entry name" value="SAP30-BINDING PROTEIN"/>
    <property type="match status" value="1"/>
</dbReference>
<evidence type="ECO:0000313" key="2">
    <source>
        <dbReference type="EMBL" id="KAF5387343.1"/>
    </source>
</evidence>
<dbReference type="Proteomes" id="UP000518752">
    <property type="component" value="Unassembled WGS sequence"/>
</dbReference>
<comment type="caution">
    <text evidence="2">The sequence shown here is derived from an EMBL/GenBank/DDBJ whole genome shotgun (WGS) entry which is preliminary data.</text>
</comment>
<dbReference type="OrthoDB" id="1714508at2759"/>
<protein>
    <recommendedName>
        <fullName evidence="4">HCNGP-like protein</fullName>
    </recommendedName>
</protein>
<dbReference type="Pfam" id="PF07818">
    <property type="entry name" value="HCNGP"/>
    <property type="match status" value="1"/>
</dbReference>
<proteinExistence type="predicted"/>
<dbReference type="PANTHER" id="PTHR13464">
    <property type="entry name" value="TRANSCRIPTIONAL REGULATOR PROTEIN HCNGP"/>
    <property type="match status" value="1"/>
</dbReference>
<keyword evidence="3" id="KW-1185">Reference proteome</keyword>
<reference evidence="2 3" key="1">
    <citation type="journal article" date="2020" name="ISME J.">
        <title>Uncovering the hidden diversity of litter-decomposition mechanisms in mushroom-forming fungi.</title>
        <authorList>
            <person name="Floudas D."/>
            <person name="Bentzer J."/>
            <person name="Ahren D."/>
            <person name="Johansson T."/>
            <person name="Persson P."/>
            <person name="Tunlid A."/>
        </authorList>
    </citation>
    <scope>NUCLEOTIDE SEQUENCE [LARGE SCALE GENOMIC DNA]</scope>
    <source>
        <strain evidence="2 3">CBS 406.79</strain>
    </source>
</reference>
<dbReference type="EMBL" id="JAACJN010000033">
    <property type="protein sequence ID" value="KAF5387343.1"/>
    <property type="molecule type" value="Genomic_DNA"/>
</dbReference>
<evidence type="ECO:0008006" key="4">
    <source>
        <dbReference type="Google" id="ProtNLM"/>
    </source>
</evidence>
<evidence type="ECO:0000256" key="1">
    <source>
        <dbReference type="SAM" id="MobiDB-lite"/>
    </source>
</evidence>
<gene>
    <name evidence="2" type="ORF">D9757_005814</name>
</gene>
<dbReference type="AlphaFoldDB" id="A0A8H5HPT3"/>
<organism evidence="2 3">
    <name type="scientific">Collybiopsis confluens</name>
    <dbReference type="NCBI Taxonomy" id="2823264"/>
    <lineage>
        <taxon>Eukaryota</taxon>
        <taxon>Fungi</taxon>
        <taxon>Dikarya</taxon>
        <taxon>Basidiomycota</taxon>
        <taxon>Agaricomycotina</taxon>
        <taxon>Agaricomycetes</taxon>
        <taxon>Agaricomycetidae</taxon>
        <taxon>Agaricales</taxon>
        <taxon>Marasmiineae</taxon>
        <taxon>Omphalotaceae</taxon>
        <taxon>Collybiopsis</taxon>
    </lineage>
</organism>
<dbReference type="GO" id="GO:0006355">
    <property type="term" value="P:regulation of DNA-templated transcription"/>
    <property type="evidence" value="ECO:0007669"/>
    <property type="project" value="InterPro"/>
</dbReference>
<feature type="region of interest" description="Disordered" evidence="1">
    <location>
        <begin position="1"/>
        <end position="125"/>
    </location>
</feature>
<evidence type="ECO:0000313" key="3">
    <source>
        <dbReference type="Proteomes" id="UP000518752"/>
    </source>
</evidence>